<keyword evidence="3" id="KW-0378">Hydrolase</keyword>
<name>A0A7W4D9B7_9GAMM</name>
<keyword evidence="3" id="KW-0255">Endonuclease</keyword>
<sequence>MILLQFDFSVDIYTPQPVVVKYQDQGGSWCRYTPDGLIEWRADLRRDSRPVLVEIKYREAFHGQWRVWRERIRAAKRYADERGWLFEMYTEREIRTPYLDNARFLLPYRNRSFDPIAEEAVTTAINELIETTPSALAAFISPDRWRQAEILPTIWKLLAERRIGFDLVQPLTMQSPLWALGGCV</sequence>
<dbReference type="GO" id="GO:0004519">
    <property type="term" value="F:endonuclease activity"/>
    <property type="evidence" value="ECO:0007669"/>
    <property type="project" value="UniProtKB-KW"/>
</dbReference>
<comment type="caution">
    <text evidence="3">The sequence shown here is derived from an EMBL/GenBank/DDBJ whole genome shotgun (WGS) entry which is preliminary data.</text>
</comment>
<keyword evidence="4" id="KW-1185">Reference proteome</keyword>
<accession>A0A7W4D9B7</accession>
<evidence type="ECO:0000313" key="4">
    <source>
        <dbReference type="Proteomes" id="UP000581189"/>
    </source>
</evidence>
<evidence type="ECO:0000259" key="1">
    <source>
        <dbReference type="Pfam" id="PF08721"/>
    </source>
</evidence>
<dbReference type="EMBL" id="JACJFN010000001">
    <property type="protein sequence ID" value="MBB1518384.1"/>
    <property type="molecule type" value="Genomic_DNA"/>
</dbReference>
<dbReference type="InterPro" id="IPR014833">
    <property type="entry name" value="TnsA_N"/>
</dbReference>
<dbReference type="InterPro" id="IPR014832">
    <property type="entry name" value="TnsA_C"/>
</dbReference>
<dbReference type="Proteomes" id="UP000581189">
    <property type="component" value="Unassembled WGS sequence"/>
</dbReference>
<protein>
    <submittedName>
        <fullName evidence="3">TnsA endonuclease N-terminal domain-containing protein</fullName>
    </submittedName>
</protein>
<keyword evidence="3" id="KW-0540">Nuclease</keyword>
<reference evidence="3 4" key="1">
    <citation type="submission" date="2020-08" db="EMBL/GenBank/DDBJ databases">
        <authorList>
            <person name="Kim C.M."/>
        </authorList>
    </citation>
    <scope>NUCLEOTIDE SEQUENCE [LARGE SCALE GENOMIC DNA]</scope>
    <source>
        <strain evidence="3 4">SR9</strain>
    </source>
</reference>
<feature type="domain" description="TnsA endonuclease N-terminal" evidence="2">
    <location>
        <begin position="10"/>
        <end position="91"/>
    </location>
</feature>
<gene>
    <name evidence="3" type="ORF">H3H45_03980</name>
</gene>
<dbReference type="AlphaFoldDB" id="A0A7W4D9B7"/>
<dbReference type="Pfam" id="PF08721">
    <property type="entry name" value="Tn7_Tnp_TnsA_C"/>
    <property type="match status" value="1"/>
</dbReference>
<feature type="domain" description="TnsA endonuclease C-terminal" evidence="1">
    <location>
        <begin position="93"/>
        <end position="167"/>
    </location>
</feature>
<proteinExistence type="predicted"/>
<dbReference type="Pfam" id="PF08722">
    <property type="entry name" value="Tn7_TnsA-like_N"/>
    <property type="match status" value="1"/>
</dbReference>
<organism evidence="3 4">
    <name type="scientific">Aquipseudomonas guryensis</name>
    <dbReference type="NCBI Taxonomy" id="2759165"/>
    <lineage>
        <taxon>Bacteria</taxon>
        <taxon>Pseudomonadati</taxon>
        <taxon>Pseudomonadota</taxon>
        <taxon>Gammaproteobacteria</taxon>
        <taxon>Pseudomonadales</taxon>
        <taxon>Pseudomonadaceae</taxon>
        <taxon>Aquipseudomonas</taxon>
    </lineage>
</organism>
<evidence type="ECO:0000313" key="3">
    <source>
        <dbReference type="EMBL" id="MBB1518384.1"/>
    </source>
</evidence>
<evidence type="ECO:0000259" key="2">
    <source>
        <dbReference type="Pfam" id="PF08722"/>
    </source>
</evidence>